<dbReference type="CDD" id="cd06558">
    <property type="entry name" value="crotonase-like"/>
    <property type="match status" value="1"/>
</dbReference>
<dbReference type="Pfam" id="PF00378">
    <property type="entry name" value="ECH_1"/>
    <property type="match status" value="1"/>
</dbReference>
<dbReference type="Gene3D" id="3.90.226.10">
    <property type="entry name" value="2-enoyl-CoA Hydratase, Chain A, domain 1"/>
    <property type="match status" value="1"/>
</dbReference>
<dbReference type="Proteomes" id="UP000532440">
    <property type="component" value="Unassembled WGS sequence"/>
</dbReference>
<protein>
    <submittedName>
        <fullName evidence="3">Enoyl-CoA hydratase</fullName>
        <ecNumber evidence="3">4.2.1.17</ecNumber>
    </submittedName>
</protein>
<dbReference type="Gene3D" id="1.10.12.10">
    <property type="entry name" value="Lyase 2-enoyl-coa Hydratase, Chain A, domain 2"/>
    <property type="match status" value="1"/>
</dbReference>
<proteinExistence type="inferred from homology"/>
<dbReference type="InterPro" id="IPR029045">
    <property type="entry name" value="ClpP/crotonase-like_dom_sf"/>
</dbReference>
<dbReference type="EMBL" id="JACHGB010000002">
    <property type="protein sequence ID" value="MBB5270927.1"/>
    <property type="molecule type" value="Genomic_DNA"/>
</dbReference>
<dbReference type="PANTHER" id="PTHR43802:SF1">
    <property type="entry name" value="IP11341P-RELATED"/>
    <property type="match status" value="1"/>
</dbReference>
<organism evidence="3 4">
    <name type="scientific">Quisquiliibacterium transsilvanicum</name>
    <dbReference type="NCBI Taxonomy" id="1549638"/>
    <lineage>
        <taxon>Bacteria</taxon>
        <taxon>Pseudomonadati</taxon>
        <taxon>Pseudomonadota</taxon>
        <taxon>Betaproteobacteria</taxon>
        <taxon>Burkholderiales</taxon>
        <taxon>Burkholderiaceae</taxon>
        <taxon>Quisquiliibacterium</taxon>
    </lineage>
</organism>
<evidence type="ECO:0000256" key="1">
    <source>
        <dbReference type="ARBA" id="ARBA00005254"/>
    </source>
</evidence>
<reference evidence="3 4" key="1">
    <citation type="submission" date="2020-08" db="EMBL/GenBank/DDBJ databases">
        <title>Genomic Encyclopedia of Type Strains, Phase IV (KMG-IV): sequencing the most valuable type-strain genomes for metagenomic binning, comparative biology and taxonomic classification.</title>
        <authorList>
            <person name="Goeker M."/>
        </authorList>
    </citation>
    <scope>NUCLEOTIDE SEQUENCE [LARGE SCALE GENOMIC DNA]</scope>
    <source>
        <strain evidence="3 4">DSM 29781</strain>
    </source>
</reference>
<keyword evidence="3" id="KW-0456">Lyase</keyword>
<evidence type="ECO:0000313" key="4">
    <source>
        <dbReference type="Proteomes" id="UP000532440"/>
    </source>
</evidence>
<accession>A0A7W8M7T9</accession>
<dbReference type="PANTHER" id="PTHR43802">
    <property type="entry name" value="ENOYL-COA HYDRATASE"/>
    <property type="match status" value="1"/>
</dbReference>
<sequence length="267" mass="29319">MDYKTLKIDREGGVEWLTLNRPDNMNTLDPVMKDELWHYFDRLYTDRSVRVVVMRGAGRMFCAGLDLTQTSVSDRKPGERISPDDGMVSQRKVSEIVIRMRRCPQPIIALVHGAAAGGGFAMALAADIRIAAEGTKMNAAFIKLGLSACDMGVSYFLPRLVGVSVASELMLTGRFIHADRALATGLVSEVVPKDKLEETARGYVADMLRTSPLGLKLTKDCLNHAVDAGSLEAAIAIEDRNQILCVQSPNFVEGVAAFLEKREPRYT</sequence>
<dbReference type="AlphaFoldDB" id="A0A7W8M7T9"/>
<dbReference type="InterPro" id="IPR014748">
    <property type="entry name" value="Enoyl-CoA_hydra_C"/>
</dbReference>
<dbReference type="PROSITE" id="PS00166">
    <property type="entry name" value="ENOYL_COA_HYDRATASE"/>
    <property type="match status" value="1"/>
</dbReference>
<gene>
    <name evidence="3" type="ORF">HNQ70_000931</name>
</gene>
<comment type="caution">
    <text evidence="3">The sequence shown here is derived from an EMBL/GenBank/DDBJ whole genome shotgun (WGS) entry which is preliminary data.</text>
</comment>
<name>A0A7W8M7T9_9BURK</name>
<dbReference type="EC" id="4.2.1.17" evidence="3"/>
<comment type="similarity">
    <text evidence="1 2">Belongs to the enoyl-CoA hydratase/isomerase family.</text>
</comment>
<dbReference type="GO" id="GO:0004300">
    <property type="term" value="F:enoyl-CoA hydratase activity"/>
    <property type="evidence" value="ECO:0007669"/>
    <property type="project" value="UniProtKB-EC"/>
</dbReference>
<evidence type="ECO:0000313" key="3">
    <source>
        <dbReference type="EMBL" id="MBB5270927.1"/>
    </source>
</evidence>
<dbReference type="InterPro" id="IPR001753">
    <property type="entry name" value="Enoyl-CoA_hydra/iso"/>
</dbReference>
<keyword evidence="4" id="KW-1185">Reference proteome</keyword>
<evidence type="ECO:0000256" key="2">
    <source>
        <dbReference type="RuleBase" id="RU003707"/>
    </source>
</evidence>
<dbReference type="InterPro" id="IPR018376">
    <property type="entry name" value="Enoyl-CoA_hyd/isom_CS"/>
</dbReference>
<dbReference type="SUPFAM" id="SSF52096">
    <property type="entry name" value="ClpP/crotonase"/>
    <property type="match status" value="1"/>
</dbReference>
<dbReference type="RefSeq" id="WP_183964738.1">
    <property type="nucleotide sequence ID" value="NZ_BAABEW010000010.1"/>
</dbReference>